<dbReference type="Gene3D" id="1.20.1090.10">
    <property type="entry name" value="Dehydroquinate synthase-like - alpha domain"/>
    <property type="match status" value="1"/>
</dbReference>
<name>A0A1A6B1M2_9CLOT</name>
<dbReference type="Pfam" id="PF00465">
    <property type="entry name" value="Fe-ADH"/>
    <property type="match status" value="1"/>
</dbReference>
<dbReference type="AlphaFoldDB" id="A0A1A6B1M2"/>
<evidence type="ECO:0000313" key="7">
    <source>
        <dbReference type="Proteomes" id="UP000093954"/>
    </source>
</evidence>
<gene>
    <name evidence="6" type="primary">dhaT</name>
    <name evidence="6" type="ORF">CLRAG_06430</name>
</gene>
<dbReference type="CDD" id="cd08194">
    <property type="entry name" value="Fe-ADH-like"/>
    <property type="match status" value="1"/>
</dbReference>
<reference evidence="6 7" key="1">
    <citation type="journal article" date="2012" name="Front. Microbiol.">
        <title>Draft Genome Sequence of the Virulent Strain 01-B526 of the Fish Pathogen Aeromonas salmonicida.</title>
        <authorList>
            <person name="Charette S.J."/>
            <person name="Brochu F."/>
            <person name="Boyle B."/>
            <person name="Filion G."/>
            <person name="Tanaka K.H."/>
            <person name="Derome N."/>
        </authorList>
    </citation>
    <scope>NUCLEOTIDE SEQUENCE [LARGE SCALE GENOMIC DNA]</scope>
    <source>
        <strain evidence="6 7">P11</strain>
    </source>
</reference>
<feature type="domain" description="Alcohol dehydrogenase iron-type/glycerol dehydrogenase GldA" evidence="4">
    <location>
        <begin position="9"/>
        <end position="176"/>
    </location>
</feature>
<comment type="caution">
    <text evidence="6">The sequence shown here is derived from an EMBL/GenBank/DDBJ whole genome shotgun (WGS) entry which is preliminary data.</text>
</comment>
<sequence>MDYSVFQSPKKIMYGKNTANFIGNEAAVFGNKAMIVTGKHSSKKTGALDKVYYSLKDQGIDPVIFNKVESDPSVFTVREGVKVGKEEKVDFIVALGGGSAMDAAKAISMVIGNGGDILDYEKVQPKTYGIPIIAVPTTAGTGSEVSKFSIITDTERKIKMLISSNFIIPEIAILDPLLTMMMPPQVTAATGMDAFTHAIEAYISKAAQPMSDTFAIKAINVISSNISRSVLKGDIEAREKMLLGQMYAGLAFSNASTALVHSMSRPLGAYYKVPHGMANAILLTEVMKFNRASCAERFKVIAEAMGENVEGKSVREASLIAVDTIRSIFLETGLPVSLKEVGVDKDNFRKMAEDAMESKTTALNPRKPTLEQLVEIYEKIY</sequence>
<dbReference type="Pfam" id="PF25137">
    <property type="entry name" value="ADH_Fe_C"/>
    <property type="match status" value="1"/>
</dbReference>
<dbReference type="SUPFAM" id="SSF56796">
    <property type="entry name" value="Dehydroquinate synthase-like"/>
    <property type="match status" value="1"/>
</dbReference>
<dbReference type="GO" id="GO:0004022">
    <property type="term" value="F:alcohol dehydrogenase (NAD+) activity"/>
    <property type="evidence" value="ECO:0007669"/>
    <property type="project" value="TreeGrafter"/>
</dbReference>
<dbReference type="InterPro" id="IPR018211">
    <property type="entry name" value="ADH_Fe_CS"/>
</dbReference>
<proteinExistence type="inferred from homology"/>
<evidence type="ECO:0000259" key="4">
    <source>
        <dbReference type="Pfam" id="PF00465"/>
    </source>
</evidence>
<protein>
    <submittedName>
        <fullName evidence="6">1,3-propanediol dehydrogenase</fullName>
        <ecNumber evidence="6">1.1.1.202</ecNumber>
    </submittedName>
</protein>
<dbReference type="Gene3D" id="3.40.50.1970">
    <property type="match status" value="1"/>
</dbReference>
<dbReference type="PROSITE" id="PS00913">
    <property type="entry name" value="ADH_IRON_1"/>
    <property type="match status" value="1"/>
</dbReference>
<dbReference type="FunFam" id="1.20.1090.10:FF:000001">
    <property type="entry name" value="Aldehyde-alcohol dehydrogenase"/>
    <property type="match status" value="1"/>
</dbReference>
<dbReference type="PANTHER" id="PTHR11496:SF102">
    <property type="entry name" value="ALCOHOL DEHYDROGENASE 4"/>
    <property type="match status" value="1"/>
</dbReference>
<keyword evidence="7" id="KW-1185">Reference proteome</keyword>
<evidence type="ECO:0000256" key="2">
    <source>
        <dbReference type="ARBA" id="ARBA00023002"/>
    </source>
</evidence>
<dbReference type="FunFam" id="3.40.50.1970:FF:000003">
    <property type="entry name" value="Alcohol dehydrogenase, iron-containing"/>
    <property type="match status" value="1"/>
</dbReference>
<evidence type="ECO:0000256" key="3">
    <source>
        <dbReference type="ARBA" id="ARBA00023027"/>
    </source>
</evidence>
<dbReference type="GO" id="GO:0047516">
    <property type="term" value="F:1,3-propanediol dehydrogenase activity"/>
    <property type="evidence" value="ECO:0007669"/>
    <property type="project" value="UniProtKB-EC"/>
</dbReference>
<feature type="domain" description="Fe-containing alcohol dehydrogenase-like C-terminal" evidence="5">
    <location>
        <begin position="187"/>
        <end position="381"/>
    </location>
</feature>
<accession>A0A1A6B1M2</accession>
<dbReference type="InterPro" id="IPR056798">
    <property type="entry name" value="ADH_Fe_C"/>
</dbReference>
<organism evidence="6 7">
    <name type="scientific">Clostridium ragsdalei P11</name>
    <dbReference type="NCBI Taxonomy" id="1353534"/>
    <lineage>
        <taxon>Bacteria</taxon>
        <taxon>Bacillati</taxon>
        <taxon>Bacillota</taxon>
        <taxon>Clostridia</taxon>
        <taxon>Eubacteriales</taxon>
        <taxon>Clostridiaceae</taxon>
        <taxon>Clostridium</taxon>
    </lineage>
</organism>
<dbReference type="Proteomes" id="UP000093954">
    <property type="component" value="Unassembled WGS sequence"/>
</dbReference>
<evidence type="ECO:0000313" key="6">
    <source>
        <dbReference type="EMBL" id="OBR96192.1"/>
    </source>
</evidence>
<keyword evidence="3" id="KW-0520">NAD</keyword>
<keyword evidence="2 6" id="KW-0560">Oxidoreductase</keyword>
<dbReference type="InterPro" id="IPR039697">
    <property type="entry name" value="Alcohol_dehydrogenase_Fe"/>
</dbReference>
<dbReference type="PATRIC" id="fig|1353534.3.peg.650"/>
<evidence type="ECO:0000259" key="5">
    <source>
        <dbReference type="Pfam" id="PF25137"/>
    </source>
</evidence>
<dbReference type="EC" id="1.1.1.202" evidence="6"/>
<dbReference type="PANTHER" id="PTHR11496">
    <property type="entry name" value="ALCOHOL DEHYDROGENASE"/>
    <property type="match status" value="1"/>
</dbReference>
<dbReference type="InterPro" id="IPR001670">
    <property type="entry name" value="ADH_Fe/GldA"/>
</dbReference>
<comment type="similarity">
    <text evidence="1">Belongs to the iron-containing alcohol dehydrogenase family.</text>
</comment>
<dbReference type="RefSeq" id="WP_065077036.1">
    <property type="nucleotide sequence ID" value="NZ_LROS01000006.1"/>
</dbReference>
<evidence type="ECO:0000256" key="1">
    <source>
        <dbReference type="ARBA" id="ARBA00007358"/>
    </source>
</evidence>
<dbReference type="EMBL" id="LROS01000006">
    <property type="protein sequence ID" value="OBR96192.1"/>
    <property type="molecule type" value="Genomic_DNA"/>
</dbReference>
<dbReference type="GO" id="GO:0046872">
    <property type="term" value="F:metal ion binding"/>
    <property type="evidence" value="ECO:0007669"/>
    <property type="project" value="InterPro"/>
</dbReference>